<evidence type="ECO:0000256" key="1">
    <source>
        <dbReference type="ARBA" id="ARBA00023015"/>
    </source>
</evidence>
<gene>
    <name evidence="5" type="ORF">IE331_04255</name>
</gene>
<accession>A0A927Q1K8</accession>
<keyword evidence="3" id="KW-0804">Transcription</keyword>
<comment type="caution">
    <text evidence="5">The sequence shown here is derived from an EMBL/GenBank/DDBJ whole genome shotgun (WGS) entry which is preliminary data.</text>
</comment>
<keyword evidence="1" id="KW-0805">Transcription regulation</keyword>
<evidence type="ECO:0000313" key="5">
    <source>
        <dbReference type="EMBL" id="MBD8868831.1"/>
    </source>
</evidence>
<keyword evidence="2" id="KW-0238">DNA-binding</keyword>
<dbReference type="InterPro" id="IPR036388">
    <property type="entry name" value="WH-like_DNA-bd_sf"/>
</dbReference>
<dbReference type="EMBL" id="JACYXZ010000001">
    <property type="protein sequence ID" value="MBD8868831.1"/>
    <property type="molecule type" value="Genomic_DNA"/>
</dbReference>
<dbReference type="Proteomes" id="UP000616839">
    <property type="component" value="Unassembled WGS sequence"/>
</dbReference>
<dbReference type="PROSITE" id="PS50987">
    <property type="entry name" value="HTH_ARSR_2"/>
    <property type="match status" value="1"/>
</dbReference>
<dbReference type="GO" id="GO:0003677">
    <property type="term" value="F:DNA binding"/>
    <property type="evidence" value="ECO:0007669"/>
    <property type="project" value="UniProtKB-KW"/>
</dbReference>
<keyword evidence="6" id="KW-1185">Reference proteome</keyword>
<dbReference type="CDD" id="cd00090">
    <property type="entry name" value="HTH_ARSR"/>
    <property type="match status" value="1"/>
</dbReference>
<name>A0A927Q1K8_9ACTN</name>
<dbReference type="Gene3D" id="1.10.10.10">
    <property type="entry name" value="Winged helix-like DNA-binding domain superfamily/Winged helix DNA-binding domain"/>
    <property type="match status" value="1"/>
</dbReference>
<organism evidence="5 6">
    <name type="scientific">Nocardioides donggukensis</name>
    <dbReference type="NCBI Taxonomy" id="2774019"/>
    <lineage>
        <taxon>Bacteria</taxon>
        <taxon>Bacillati</taxon>
        <taxon>Actinomycetota</taxon>
        <taxon>Actinomycetes</taxon>
        <taxon>Propionibacteriales</taxon>
        <taxon>Nocardioidaceae</taxon>
        <taxon>Nocardioides</taxon>
    </lineage>
</organism>
<dbReference type="PRINTS" id="PR00778">
    <property type="entry name" value="HTHARSR"/>
</dbReference>
<dbReference type="InterPro" id="IPR011991">
    <property type="entry name" value="ArsR-like_HTH"/>
</dbReference>
<dbReference type="PANTHER" id="PTHR33154">
    <property type="entry name" value="TRANSCRIPTIONAL REGULATOR, ARSR FAMILY"/>
    <property type="match status" value="1"/>
</dbReference>
<dbReference type="InterPro" id="IPR051081">
    <property type="entry name" value="HTH_MetalResp_TranReg"/>
</dbReference>
<dbReference type="InterPro" id="IPR001845">
    <property type="entry name" value="HTH_ArsR_DNA-bd_dom"/>
</dbReference>
<evidence type="ECO:0000256" key="3">
    <source>
        <dbReference type="ARBA" id="ARBA00023163"/>
    </source>
</evidence>
<protein>
    <submittedName>
        <fullName evidence="5">Helix-turn-helix transcriptional regulator</fullName>
    </submittedName>
</protein>
<evidence type="ECO:0000259" key="4">
    <source>
        <dbReference type="PROSITE" id="PS50987"/>
    </source>
</evidence>
<dbReference type="SUPFAM" id="SSF46785">
    <property type="entry name" value="Winged helix' DNA-binding domain"/>
    <property type="match status" value="1"/>
</dbReference>
<evidence type="ECO:0000256" key="2">
    <source>
        <dbReference type="ARBA" id="ARBA00023125"/>
    </source>
</evidence>
<dbReference type="SMART" id="SM00418">
    <property type="entry name" value="HTH_ARSR"/>
    <property type="match status" value="1"/>
</dbReference>
<reference evidence="5" key="1">
    <citation type="submission" date="2020-09" db="EMBL/GenBank/DDBJ databases">
        <title>Nocardioides sp. strain MJB4 16S ribosomal RNA gene Genome sequencing and assembly.</title>
        <authorList>
            <person name="Kim I."/>
        </authorList>
    </citation>
    <scope>NUCLEOTIDE SEQUENCE</scope>
    <source>
        <strain evidence="5">MJB4</strain>
    </source>
</reference>
<dbReference type="Pfam" id="PF01022">
    <property type="entry name" value="HTH_5"/>
    <property type="match status" value="1"/>
</dbReference>
<dbReference type="NCBIfam" id="NF033788">
    <property type="entry name" value="HTH_metalloreg"/>
    <property type="match status" value="1"/>
</dbReference>
<proteinExistence type="predicted"/>
<feature type="domain" description="HTH arsR-type" evidence="4">
    <location>
        <begin position="13"/>
        <end position="107"/>
    </location>
</feature>
<dbReference type="RefSeq" id="WP_192140782.1">
    <property type="nucleotide sequence ID" value="NZ_JACYXZ010000001.1"/>
</dbReference>
<dbReference type="InterPro" id="IPR036390">
    <property type="entry name" value="WH_DNA-bd_sf"/>
</dbReference>
<dbReference type="GO" id="GO:0003700">
    <property type="term" value="F:DNA-binding transcription factor activity"/>
    <property type="evidence" value="ECO:0007669"/>
    <property type="project" value="InterPro"/>
</dbReference>
<dbReference type="PANTHER" id="PTHR33154:SF36">
    <property type="entry name" value="TRANSCRIPTIONAL REGULATOR"/>
    <property type="match status" value="1"/>
</dbReference>
<evidence type="ECO:0000313" key="6">
    <source>
        <dbReference type="Proteomes" id="UP000616839"/>
    </source>
</evidence>
<dbReference type="AlphaFoldDB" id="A0A927Q1K8"/>
<sequence>MTMTEASPTPGDHTGDDLVAAACLFHGFSDPTRLALLRHLALGEHRVVDLTAHVGLAQSTVSKHLACLRDCGLVVSRPEGRASLFSLAHPETTRELFAAADRLLADTGEAVVLCANYGPATLHTDHSGHTDLAGDERR</sequence>